<feature type="region of interest" description="Disordered" evidence="1">
    <location>
        <begin position="458"/>
        <end position="491"/>
    </location>
</feature>
<evidence type="ECO:0000313" key="3">
    <source>
        <dbReference type="Proteomes" id="UP000575469"/>
    </source>
</evidence>
<protein>
    <submittedName>
        <fullName evidence="2">Uncharacterized protein</fullName>
    </submittedName>
</protein>
<feature type="compositionally biased region" description="Low complexity" evidence="1">
    <location>
        <begin position="471"/>
        <end position="487"/>
    </location>
</feature>
<reference evidence="2 3" key="1">
    <citation type="submission" date="2020-04" db="EMBL/GenBank/DDBJ databases">
        <title>Ralstonia insidiosa genome sequencing and assembly.</title>
        <authorList>
            <person name="Martins R.C.R."/>
            <person name="Perdigao-Neto L.V."/>
            <person name="Levin A.S.S."/>
            <person name="Costa S.F."/>
        </authorList>
    </citation>
    <scope>NUCLEOTIDE SEQUENCE [LARGE SCALE GENOMIC DNA]</scope>
    <source>
        <strain evidence="2 3">5047</strain>
    </source>
</reference>
<comment type="caution">
    <text evidence="2">The sequence shown here is derived from an EMBL/GenBank/DDBJ whole genome shotgun (WGS) entry which is preliminary data.</text>
</comment>
<dbReference type="AlphaFoldDB" id="A0A848NZM2"/>
<dbReference type="EMBL" id="JABBZM010000002">
    <property type="protein sequence ID" value="NMV36918.1"/>
    <property type="molecule type" value="Genomic_DNA"/>
</dbReference>
<gene>
    <name evidence="2" type="ORF">HGR00_03225</name>
</gene>
<sequence>MADISSALPQAANYTGMQVQPDPVGSFLKAANLNAQTGLLGAQTQQTQAQSALTGINVARQQAYPAMLQQVLQNPTPSNFSALTAMFPDQHAAITSSFDMNQLAQRQAVIQPMAQAYSAMLNGRPDLALGIVQQQRDALVNSNPNTNDPAVQQKLQHADTLISQIQNDPKAATGLMGATLSSVLPPNEFAQMFGSFMTTPATVGTANANASIAQAKASTAPAQAMADLGLTQAQTRNIGSEIDNRAAQFGLQQQEFHTNVALKLRELDYAQNVPNMRGNTAEIVNSSAMDSVQHGMQADRIQSALSNIDSLKQQGRWTTGVLADMRARGQSVTGSQDDWNSLRTEYNSLRNGSIFSTVQGGRTTDADLRVLQQGFPDANANPAQIETFLNSMRNVELRQARADEGKAAWGSAFGYMGPATHDATVGGQQVAKGTSYADFSKTRLATLATTPSAFAAPTAGPGVQVNNPGTQQPQGQLAPGQQAPGQAYPTTLSGPLARYNRYLTGH</sequence>
<accession>A0A848NZM2</accession>
<name>A0A848NZM2_9RALS</name>
<proteinExistence type="predicted"/>
<organism evidence="2 3">
    <name type="scientific">Ralstonia insidiosa</name>
    <dbReference type="NCBI Taxonomy" id="190721"/>
    <lineage>
        <taxon>Bacteria</taxon>
        <taxon>Pseudomonadati</taxon>
        <taxon>Pseudomonadota</taxon>
        <taxon>Betaproteobacteria</taxon>
        <taxon>Burkholderiales</taxon>
        <taxon>Burkholderiaceae</taxon>
        <taxon>Ralstonia</taxon>
    </lineage>
</organism>
<dbReference type="Proteomes" id="UP000575469">
    <property type="component" value="Unassembled WGS sequence"/>
</dbReference>
<evidence type="ECO:0000256" key="1">
    <source>
        <dbReference type="SAM" id="MobiDB-lite"/>
    </source>
</evidence>
<dbReference type="RefSeq" id="WP_169339207.1">
    <property type="nucleotide sequence ID" value="NZ_JABBZM010000002.1"/>
</dbReference>
<evidence type="ECO:0000313" key="2">
    <source>
        <dbReference type="EMBL" id="NMV36918.1"/>
    </source>
</evidence>